<comment type="similarity">
    <text evidence="1">Belongs to the type-I restriction system S methylase family.</text>
</comment>
<evidence type="ECO:0000256" key="3">
    <source>
        <dbReference type="ARBA" id="ARBA00023125"/>
    </source>
</evidence>
<evidence type="ECO:0000256" key="2">
    <source>
        <dbReference type="ARBA" id="ARBA00022747"/>
    </source>
</evidence>
<evidence type="ECO:0000259" key="4">
    <source>
        <dbReference type="Pfam" id="PF01420"/>
    </source>
</evidence>
<keyword evidence="3" id="KW-0238">DNA-binding</keyword>
<dbReference type="InterPro" id="IPR052021">
    <property type="entry name" value="Type-I_RS_S_subunit"/>
</dbReference>
<dbReference type="InterPro" id="IPR000055">
    <property type="entry name" value="Restrct_endonuc_typeI_TRD"/>
</dbReference>
<evidence type="ECO:0000256" key="1">
    <source>
        <dbReference type="ARBA" id="ARBA00010923"/>
    </source>
</evidence>
<keyword evidence="6" id="KW-1185">Reference proteome</keyword>
<accession>C9PNL3</accession>
<dbReference type="Pfam" id="PF01420">
    <property type="entry name" value="Methylase_S"/>
    <property type="match status" value="1"/>
</dbReference>
<name>C9PNL3_9PAST</name>
<gene>
    <name evidence="5" type="ORF">HMPREF0621_0587</name>
</gene>
<reference evidence="5 6" key="1">
    <citation type="submission" date="2009-10" db="EMBL/GenBank/DDBJ databases">
        <authorList>
            <person name="Muzny D."/>
            <person name="Qin X."/>
            <person name="Deng J."/>
            <person name="Jiang H."/>
            <person name="Liu Y."/>
            <person name="Qu J."/>
            <person name="Song X.-Z."/>
            <person name="Zhang L."/>
            <person name="Thornton R."/>
            <person name="Coyle M."/>
            <person name="Francisco L."/>
            <person name="Jackson L."/>
            <person name="Javaid M."/>
            <person name="Korchina V."/>
            <person name="Kovar C."/>
            <person name="Mata R."/>
            <person name="Mathew T."/>
            <person name="Ngo R."/>
            <person name="Nguyen L."/>
            <person name="Nguyen N."/>
            <person name="Okwuonu G."/>
            <person name="Ongeri F."/>
            <person name="Pham C."/>
            <person name="Simmons D."/>
            <person name="Wilczek-Boney K."/>
            <person name="Hale W."/>
            <person name="Jakkamsetti A."/>
            <person name="Pham P."/>
            <person name="Ruth R."/>
            <person name="San Lucas F."/>
            <person name="Warren J."/>
            <person name="Zhang J."/>
            <person name="Zhao Z."/>
            <person name="Zhou C."/>
            <person name="Zhu D."/>
            <person name="Lee S."/>
            <person name="Bess C."/>
            <person name="Blankenburg K."/>
            <person name="Forbes L."/>
            <person name="Fu Q."/>
            <person name="Gubbala S."/>
            <person name="Hirani K."/>
            <person name="Jayaseelan J.C."/>
            <person name="Lara F."/>
            <person name="Munidasa M."/>
            <person name="Palculict T."/>
            <person name="Patil S."/>
            <person name="Pu L.-L."/>
            <person name="Saada N."/>
            <person name="Tang L."/>
            <person name="Weissenberger G."/>
            <person name="Zhu Y."/>
            <person name="Hemphill L."/>
            <person name="Shang Y."/>
            <person name="Youmans B."/>
            <person name="Ayvaz T."/>
            <person name="Ross M."/>
            <person name="Santibanez J."/>
            <person name="Aqrawi P."/>
            <person name="Gross S."/>
            <person name="Joshi V."/>
            <person name="Fowler G."/>
            <person name="Nazareth L."/>
            <person name="Reid J."/>
            <person name="Worley K."/>
            <person name="Petrosino J."/>
            <person name="Highlander S."/>
            <person name="Gibbs R."/>
        </authorList>
    </citation>
    <scope>NUCLEOTIDE SEQUENCE [LARGE SCALE GENOMIC DNA]</scope>
    <source>
        <strain evidence="5 6">ATCC 43325</strain>
    </source>
</reference>
<dbReference type="EMBL" id="ACZR01000005">
    <property type="protein sequence ID" value="EEX51000.1"/>
    <property type="molecule type" value="Genomic_DNA"/>
</dbReference>
<dbReference type="STRING" id="667128.HMPREF0621_0587"/>
<dbReference type="GO" id="GO:0003677">
    <property type="term" value="F:DNA binding"/>
    <property type="evidence" value="ECO:0007669"/>
    <property type="project" value="UniProtKB-KW"/>
</dbReference>
<dbReference type="SUPFAM" id="SSF116734">
    <property type="entry name" value="DNA methylase specificity domain"/>
    <property type="match status" value="1"/>
</dbReference>
<comment type="caution">
    <text evidence="5">The sequence shown here is derived from an EMBL/GenBank/DDBJ whole genome shotgun (WGS) entry which is preliminary data.</text>
</comment>
<proteinExistence type="inferred from homology"/>
<dbReference type="CDD" id="cd17260">
    <property type="entry name" value="RMtype1_S_EcoEI-TRD1-CR1_like"/>
    <property type="match status" value="1"/>
</dbReference>
<dbReference type="GO" id="GO:0009307">
    <property type="term" value="P:DNA restriction-modification system"/>
    <property type="evidence" value="ECO:0007669"/>
    <property type="project" value="UniProtKB-KW"/>
</dbReference>
<dbReference type="HOGENOM" id="CLU_021095_3_4_6"/>
<dbReference type="Gene3D" id="3.90.220.20">
    <property type="entry name" value="DNA methylase specificity domains"/>
    <property type="match status" value="2"/>
</dbReference>
<dbReference type="AlphaFoldDB" id="C9PNL3"/>
<protein>
    <submittedName>
        <fullName evidence="5">Type I restriction modification DNA specificity domain protein</fullName>
    </submittedName>
</protein>
<dbReference type="PANTHER" id="PTHR30408:SF13">
    <property type="entry name" value="TYPE I RESTRICTION ENZYME HINDI SPECIFICITY SUBUNIT"/>
    <property type="match status" value="1"/>
</dbReference>
<dbReference type="PANTHER" id="PTHR30408">
    <property type="entry name" value="TYPE-1 RESTRICTION ENZYME ECOKI SPECIFICITY PROTEIN"/>
    <property type="match status" value="1"/>
</dbReference>
<sequence>MYPKLRFPQFKDCKGWEVAELKDIALVNPKKENLPDDLDISFLPMSLVSEYGQVIGFETRKVYKVKKGYTAFKNKDIIFAKITPCFENGKAALLNDLENGYGFGSTEFHVIRSQNNCNPNFLFSYLYSDTLLIKGKKSMTGSAGQQRVPAQFFENYIIALPPPEEQQAIANCLSSLDSLISEQNQQICRLKTHKKGLMQQLFPTLQ</sequence>
<keyword evidence="2" id="KW-0680">Restriction system</keyword>
<organism evidence="5 6">
    <name type="scientific">Pasteurella dagmatis ATCC 43325</name>
    <dbReference type="NCBI Taxonomy" id="667128"/>
    <lineage>
        <taxon>Bacteria</taxon>
        <taxon>Pseudomonadati</taxon>
        <taxon>Pseudomonadota</taxon>
        <taxon>Gammaproteobacteria</taxon>
        <taxon>Pasteurellales</taxon>
        <taxon>Pasteurellaceae</taxon>
        <taxon>Pasteurella</taxon>
    </lineage>
</organism>
<evidence type="ECO:0000313" key="5">
    <source>
        <dbReference type="EMBL" id="EEX51000.1"/>
    </source>
</evidence>
<dbReference type="RefSeq" id="WP_005763377.1">
    <property type="nucleotide sequence ID" value="NZ_GG704811.1"/>
</dbReference>
<feature type="domain" description="Type I restriction modification DNA specificity" evidence="4">
    <location>
        <begin position="14"/>
        <end position="187"/>
    </location>
</feature>
<dbReference type="InterPro" id="IPR044946">
    <property type="entry name" value="Restrct_endonuc_typeI_TRD_sf"/>
</dbReference>
<evidence type="ECO:0000313" key="6">
    <source>
        <dbReference type="Proteomes" id="UP000005519"/>
    </source>
</evidence>
<dbReference type="Proteomes" id="UP000005519">
    <property type="component" value="Unassembled WGS sequence"/>
</dbReference>